<comment type="caution">
    <text evidence="2">The sequence shown here is derived from an EMBL/GenBank/DDBJ whole genome shotgun (WGS) entry which is preliminary data.</text>
</comment>
<feature type="compositionally biased region" description="Low complexity" evidence="1">
    <location>
        <begin position="177"/>
        <end position="189"/>
    </location>
</feature>
<dbReference type="AlphaFoldDB" id="K0R681"/>
<feature type="region of interest" description="Disordered" evidence="1">
    <location>
        <begin position="176"/>
        <end position="246"/>
    </location>
</feature>
<feature type="compositionally biased region" description="Basic residues" evidence="1">
    <location>
        <begin position="190"/>
        <end position="204"/>
    </location>
</feature>
<organism evidence="2 3">
    <name type="scientific">Thalassiosira oceanica</name>
    <name type="common">Marine diatom</name>
    <dbReference type="NCBI Taxonomy" id="159749"/>
    <lineage>
        <taxon>Eukaryota</taxon>
        <taxon>Sar</taxon>
        <taxon>Stramenopiles</taxon>
        <taxon>Ochrophyta</taxon>
        <taxon>Bacillariophyta</taxon>
        <taxon>Coscinodiscophyceae</taxon>
        <taxon>Thalassiosirophycidae</taxon>
        <taxon>Thalassiosirales</taxon>
        <taxon>Thalassiosiraceae</taxon>
        <taxon>Thalassiosira</taxon>
    </lineage>
</organism>
<keyword evidence="3" id="KW-1185">Reference proteome</keyword>
<feature type="compositionally biased region" description="Gly residues" evidence="1">
    <location>
        <begin position="26"/>
        <end position="35"/>
    </location>
</feature>
<dbReference type="EMBL" id="AGNL01046037">
    <property type="protein sequence ID" value="EJK48295.1"/>
    <property type="molecule type" value="Genomic_DNA"/>
</dbReference>
<feature type="region of interest" description="Disordered" evidence="1">
    <location>
        <begin position="1"/>
        <end position="98"/>
    </location>
</feature>
<feature type="compositionally biased region" description="Basic residues" evidence="1">
    <location>
        <begin position="235"/>
        <end position="246"/>
    </location>
</feature>
<evidence type="ECO:0000313" key="3">
    <source>
        <dbReference type="Proteomes" id="UP000266841"/>
    </source>
</evidence>
<sequence length="246" mass="26805">MTRAGPATPFPPEQGPGQEPAVHSPGGAGGGGADGRGGRDGRRPTLPPPAAAGDGPRDRQRKATPRPPRREVSRNRPGLWRLRPVPGGDGARRAAGHAHRRIHRGWGRGGGVPLPNVRPWQERQRFVVRDGGLRGRASTRFFNVHPEDSNLNRRVVGRNSASHDRLVELYVQGTLNRRIGPSSPGGSAARGRRKRFASRSRRLPKPVSTRTLCQHLNSSGEVMPATPDSHERQIARQRRPGRRDAA</sequence>
<proteinExistence type="predicted"/>
<evidence type="ECO:0000313" key="2">
    <source>
        <dbReference type="EMBL" id="EJK48295.1"/>
    </source>
</evidence>
<dbReference type="Proteomes" id="UP000266841">
    <property type="component" value="Unassembled WGS sequence"/>
</dbReference>
<gene>
    <name evidence="2" type="ORF">THAOC_32923</name>
</gene>
<reference evidence="2 3" key="1">
    <citation type="journal article" date="2012" name="Genome Biol.">
        <title>Genome and low-iron response of an oceanic diatom adapted to chronic iron limitation.</title>
        <authorList>
            <person name="Lommer M."/>
            <person name="Specht M."/>
            <person name="Roy A.S."/>
            <person name="Kraemer L."/>
            <person name="Andreson R."/>
            <person name="Gutowska M.A."/>
            <person name="Wolf J."/>
            <person name="Bergner S.V."/>
            <person name="Schilhabel M.B."/>
            <person name="Klostermeier U.C."/>
            <person name="Beiko R.G."/>
            <person name="Rosenstiel P."/>
            <person name="Hippler M."/>
            <person name="Laroche J."/>
        </authorList>
    </citation>
    <scope>NUCLEOTIDE SEQUENCE [LARGE SCALE GENOMIC DNA]</scope>
    <source>
        <strain evidence="2 3">CCMP1005</strain>
    </source>
</reference>
<name>K0R681_THAOC</name>
<feature type="compositionally biased region" description="Polar residues" evidence="1">
    <location>
        <begin position="208"/>
        <end position="220"/>
    </location>
</feature>
<evidence type="ECO:0000256" key="1">
    <source>
        <dbReference type="SAM" id="MobiDB-lite"/>
    </source>
</evidence>
<protein>
    <submittedName>
        <fullName evidence="2">Uncharacterized protein</fullName>
    </submittedName>
</protein>
<accession>K0R681</accession>